<dbReference type="EMBL" id="SRPO01000390">
    <property type="protein sequence ID" value="KAG5933172.1"/>
    <property type="molecule type" value="Genomic_DNA"/>
</dbReference>
<dbReference type="AlphaFoldDB" id="A0A9P7M8X2"/>
<proteinExistence type="predicted"/>
<name>A0A9P7M8X2_9HYPO</name>
<protein>
    <submittedName>
        <fullName evidence="1">Uncharacterized protein</fullName>
    </submittedName>
</protein>
<comment type="caution">
    <text evidence="1">The sequence shown here is derived from an EMBL/GenBank/DDBJ whole genome shotgun (WGS) entry which is preliminary data.</text>
</comment>
<gene>
    <name evidence="1" type="ORF">E4U60_004674</name>
</gene>
<accession>A0A9P7M8X2</accession>
<reference evidence="1 2" key="1">
    <citation type="journal article" date="2020" name="bioRxiv">
        <title>Whole genome comparisons of ergot fungi reveals the divergence and evolution of species within the genus Claviceps are the result of varying mechanisms driving genome evolution and host range expansion.</title>
        <authorList>
            <person name="Wyka S.A."/>
            <person name="Mondo S.J."/>
            <person name="Liu M."/>
            <person name="Dettman J."/>
            <person name="Nalam V."/>
            <person name="Broders K.D."/>
        </authorList>
    </citation>
    <scope>NUCLEOTIDE SEQUENCE [LARGE SCALE GENOMIC DNA]</scope>
    <source>
        <strain evidence="1 2">CCC 1485</strain>
    </source>
</reference>
<organism evidence="1 2">
    <name type="scientific">Claviceps pazoutovae</name>
    <dbReference type="NCBI Taxonomy" id="1649127"/>
    <lineage>
        <taxon>Eukaryota</taxon>
        <taxon>Fungi</taxon>
        <taxon>Dikarya</taxon>
        <taxon>Ascomycota</taxon>
        <taxon>Pezizomycotina</taxon>
        <taxon>Sordariomycetes</taxon>
        <taxon>Hypocreomycetidae</taxon>
        <taxon>Hypocreales</taxon>
        <taxon>Clavicipitaceae</taxon>
        <taxon>Claviceps</taxon>
    </lineage>
</organism>
<evidence type="ECO:0000313" key="2">
    <source>
        <dbReference type="Proteomes" id="UP000706124"/>
    </source>
</evidence>
<dbReference type="Proteomes" id="UP000706124">
    <property type="component" value="Unassembled WGS sequence"/>
</dbReference>
<sequence length="227" mass="25023">MASPLHKLKAAEIAPKLNAIPKEIDFMVPDGLLSATTRALSPHEMLLPCTDGKDCPIVSPKRHTAAPDSHLHIEGAEEPVGLFVQSVTFWFLPPLEAALITPDQGQLPPPYALASDESILPPWRPERGAGVFKSKAHPVVVVRSHVLLEAFMRICARYSHTLAGSFSKSMVIYVSMFIDDDGYLDLKKLPEPLVSSYLAYTITSISGRQWLVELRQMFGEPALPEEE</sequence>
<dbReference type="OrthoDB" id="4499271at2759"/>
<evidence type="ECO:0000313" key="1">
    <source>
        <dbReference type="EMBL" id="KAG5933172.1"/>
    </source>
</evidence>
<keyword evidence="2" id="KW-1185">Reference proteome</keyword>